<comment type="similarity">
    <text evidence="1">Belongs to the LDH/MDH superfamily. MDH type 1 family.</text>
</comment>
<dbReference type="InterPro" id="IPR015955">
    <property type="entry name" value="Lactate_DH/Glyco_Ohase_4_C"/>
</dbReference>
<keyword evidence="4 10" id="KW-0560">Oxidoreductase</keyword>
<accession>A0AAV2HLC6</accession>
<feature type="active site" description="Proton acceptor" evidence="7">
    <location>
        <position position="202"/>
    </location>
</feature>
<keyword evidence="15" id="KW-1185">Reference proteome</keyword>
<dbReference type="PANTHER" id="PTHR11540">
    <property type="entry name" value="MALATE AND LACTATE DEHYDROGENASE"/>
    <property type="match status" value="1"/>
</dbReference>
<dbReference type="PROSITE" id="PS00068">
    <property type="entry name" value="MDH"/>
    <property type="match status" value="1"/>
</dbReference>
<sequence>MFSRVLKSTQLCYVFRSNFSTSSKVDVKVAVLGAAGGIGQPLSLLLKQSPLISHLALYDIAHTPGVAADLSHIETRPKVTGHLGSEQLAECVKGAALVLIPAGVPRKPGMTRDDLFNTNASIVANLIDACAKNCPKAMIGIITNPVNSTVPIAAEVLKKRGVFDEKRLFGVTTLDVVRSNTFIAEGKGLDVTKVNCPVIGGHSGITIVPVISQCTPAVSFPQEERIKLSVRIQNAGTEVVEAKAGAGSATLSMAYAANKFARDLLEAMNGTEGKVQCAFVRSDETEAKYFATPVLLGKNGVEKNLGIGHLLDYERNLVTAAMPELIANIKKGEEFVAKNFK</sequence>
<dbReference type="InterPro" id="IPR001252">
    <property type="entry name" value="Malate_DH_AS"/>
</dbReference>
<dbReference type="SUPFAM" id="SSF56327">
    <property type="entry name" value="LDH C-terminal domain-like"/>
    <property type="match status" value="1"/>
</dbReference>
<dbReference type="InterPro" id="IPR001557">
    <property type="entry name" value="L-lactate/malate_DH"/>
</dbReference>
<dbReference type="SUPFAM" id="SSF51735">
    <property type="entry name" value="NAD(P)-binding Rossmann-fold domains"/>
    <property type="match status" value="1"/>
</dbReference>
<dbReference type="InterPro" id="IPR001236">
    <property type="entry name" value="Lactate/malate_DH_N"/>
</dbReference>
<evidence type="ECO:0000256" key="5">
    <source>
        <dbReference type="ARBA" id="ARBA00023027"/>
    </source>
</evidence>
<feature type="binding site" evidence="8">
    <location>
        <position position="178"/>
    </location>
    <ligand>
        <name>substrate</name>
    </ligand>
</feature>
<dbReference type="InterPro" id="IPR010097">
    <property type="entry name" value="Malate_DH_type1"/>
</dbReference>
<dbReference type="InterPro" id="IPR036291">
    <property type="entry name" value="NAD(P)-bd_dom_sf"/>
</dbReference>
<organism evidence="14 15">
    <name type="scientific">Lymnaea stagnalis</name>
    <name type="common">Great pond snail</name>
    <name type="synonym">Helix stagnalis</name>
    <dbReference type="NCBI Taxonomy" id="6523"/>
    <lineage>
        <taxon>Eukaryota</taxon>
        <taxon>Metazoa</taxon>
        <taxon>Spiralia</taxon>
        <taxon>Lophotrochozoa</taxon>
        <taxon>Mollusca</taxon>
        <taxon>Gastropoda</taxon>
        <taxon>Heterobranchia</taxon>
        <taxon>Euthyneura</taxon>
        <taxon>Panpulmonata</taxon>
        <taxon>Hygrophila</taxon>
        <taxon>Lymnaeoidea</taxon>
        <taxon>Lymnaeidae</taxon>
        <taxon>Lymnaea</taxon>
    </lineage>
</organism>
<evidence type="ECO:0000256" key="10">
    <source>
        <dbReference type="RuleBase" id="RU003369"/>
    </source>
</evidence>
<feature type="binding site" evidence="9">
    <location>
        <begin position="33"/>
        <end position="39"/>
    </location>
    <ligand>
        <name>NAD(+)</name>
        <dbReference type="ChEBI" id="CHEBI:57540"/>
    </ligand>
</feature>
<feature type="binding site" evidence="9">
    <location>
        <position position="59"/>
    </location>
    <ligand>
        <name>NAD(+)</name>
        <dbReference type="ChEBI" id="CHEBI:57540"/>
    </ligand>
</feature>
<protein>
    <recommendedName>
        <fullName evidence="11">Malate dehydrogenase</fullName>
        <ecNumber evidence="11">1.1.1.37</ecNumber>
    </recommendedName>
</protein>
<dbReference type="FunFam" id="3.90.110.10:FF:000001">
    <property type="entry name" value="Malate dehydrogenase"/>
    <property type="match status" value="1"/>
</dbReference>
<dbReference type="Pfam" id="PF02866">
    <property type="entry name" value="Ldh_1_C"/>
    <property type="match status" value="1"/>
</dbReference>
<dbReference type="GO" id="GO:0005739">
    <property type="term" value="C:mitochondrion"/>
    <property type="evidence" value="ECO:0007669"/>
    <property type="project" value="TreeGrafter"/>
</dbReference>
<feature type="domain" description="Lactate/malate dehydrogenase N-terminal" evidence="12">
    <location>
        <begin position="27"/>
        <end position="170"/>
    </location>
</feature>
<dbReference type="CDD" id="cd01337">
    <property type="entry name" value="MDH_glyoxysomal_mitochondrial"/>
    <property type="match status" value="1"/>
</dbReference>
<feature type="binding site" evidence="8">
    <location>
        <position position="112"/>
    </location>
    <ligand>
        <name>substrate</name>
    </ligand>
</feature>
<dbReference type="GO" id="GO:0006099">
    <property type="term" value="P:tricarboxylic acid cycle"/>
    <property type="evidence" value="ECO:0007669"/>
    <property type="project" value="UniProtKB-KW"/>
</dbReference>
<evidence type="ECO:0000256" key="6">
    <source>
        <dbReference type="ARBA" id="ARBA00048313"/>
    </source>
</evidence>
<gene>
    <name evidence="14" type="ORF">GSLYS_00008452001</name>
</gene>
<evidence type="ECO:0000256" key="8">
    <source>
        <dbReference type="PIRSR" id="PIRSR000102-2"/>
    </source>
</evidence>
<evidence type="ECO:0000256" key="2">
    <source>
        <dbReference type="ARBA" id="ARBA00011738"/>
    </source>
</evidence>
<dbReference type="Gene3D" id="3.40.50.720">
    <property type="entry name" value="NAD(P)-binding Rossmann-like Domain"/>
    <property type="match status" value="1"/>
</dbReference>
<evidence type="ECO:0000256" key="3">
    <source>
        <dbReference type="ARBA" id="ARBA00022532"/>
    </source>
</evidence>
<evidence type="ECO:0000259" key="13">
    <source>
        <dbReference type="Pfam" id="PF02866"/>
    </source>
</evidence>
<dbReference type="GO" id="GO:0030060">
    <property type="term" value="F:L-malate dehydrogenase (NAD+) activity"/>
    <property type="evidence" value="ECO:0007669"/>
    <property type="project" value="UniProtKB-EC"/>
</dbReference>
<feature type="domain" description="Lactate/malate dehydrogenase C-terminal" evidence="13">
    <location>
        <begin position="172"/>
        <end position="336"/>
    </location>
</feature>
<reference evidence="14 15" key="1">
    <citation type="submission" date="2024-04" db="EMBL/GenBank/DDBJ databases">
        <authorList>
            <consortium name="Genoscope - CEA"/>
            <person name="William W."/>
        </authorList>
    </citation>
    <scope>NUCLEOTIDE SEQUENCE [LARGE SCALE GENOMIC DNA]</scope>
</reference>
<evidence type="ECO:0000256" key="9">
    <source>
        <dbReference type="PIRSR" id="PIRSR000102-3"/>
    </source>
</evidence>
<dbReference type="Gene3D" id="3.90.110.10">
    <property type="entry name" value="Lactate dehydrogenase/glycoside hydrolase, family 4, C-terminal"/>
    <property type="match status" value="1"/>
</dbReference>
<dbReference type="GO" id="GO:0006108">
    <property type="term" value="P:malate metabolic process"/>
    <property type="evidence" value="ECO:0007669"/>
    <property type="project" value="InterPro"/>
</dbReference>
<keyword evidence="5 9" id="KW-0520">NAD</keyword>
<dbReference type="NCBIfam" id="TIGR01772">
    <property type="entry name" value="MDH_euk_gproteo"/>
    <property type="match status" value="1"/>
</dbReference>
<evidence type="ECO:0000256" key="1">
    <source>
        <dbReference type="ARBA" id="ARBA00008824"/>
    </source>
</evidence>
<name>A0AAV2HLC6_LYMST</name>
<dbReference type="AlphaFoldDB" id="A0AAV2HLC6"/>
<dbReference type="PANTHER" id="PTHR11540:SF16">
    <property type="entry name" value="MALATE DEHYDROGENASE, MITOCHONDRIAL"/>
    <property type="match status" value="1"/>
</dbReference>
<dbReference type="EMBL" id="CAXITT010000173">
    <property type="protein sequence ID" value="CAL1534492.1"/>
    <property type="molecule type" value="Genomic_DNA"/>
</dbReference>
<dbReference type="InterPro" id="IPR022383">
    <property type="entry name" value="Lactate/malate_DH_C"/>
</dbReference>
<comment type="subunit">
    <text evidence="2">Homodimer.</text>
</comment>
<evidence type="ECO:0000259" key="12">
    <source>
        <dbReference type="Pfam" id="PF00056"/>
    </source>
</evidence>
<feature type="binding site" evidence="9">
    <location>
        <position position="119"/>
    </location>
    <ligand>
        <name>NAD(+)</name>
        <dbReference type="ChEBI" id="CHEBI:57540"/>
    </ligand>
</feature>
<evidence type="ECO:0000256" key="11">
    <source>
        <dbReference type="RuleBase" id="RU003405"/>
    </source>
</evidence>
<dbReference type="FunFam" id="3.40.50.720:FF:000013">
    <property type="entry name" value="Malate dehydrogenase"/>
    <property type="match status" value="1"/>
</dbReference>
<keyword evidence="3 11" id="KW-0816">Tricarboxylic acid cycle</keyword>
<dbReference type="EC" id="1.1.1.37" evidence="11"/>
<proteinExistence type="inferred from homology"/>
<dbReference type="Pfam" id="PF00056">
    <property type="entry name" value="Ldh_1_N"/>
    <property type="match status" value="1"/>
</dbReference>
<comment type="catalytic activity">
    <reaction evidence="6 11">
        <text>(S)-malate + NAD(+) = oxaloacetate + NADH + H(+)</text>
        <dbReference type="Rhea" id="RHEA:21432"/>
        <dbReference type="ChEBI" id="CHEBI:15378"/>
        <dbReference type="ChEBI" id="CHEBI:15589"/>
        <dbReference type="ChEBI" id="CHEBI:16452"/>
        <dbReference type="ChEBI" id="CHEBI:57540"/>
        <dbReference type="ChEBI" id="CHEBI:57945"/>
        <dbReference type="EC" id="1.1.1.37"/>
    </reaction>
</comment>
<evidence type="ECO:0000256" key="7">
    <source>
        <dbReference type="PIRSR" id="PIRSR000102-1"/>
    </source>
</evidence>
<evidence type="ECO:0000313" key="14">
    <source>
        <dbReference type="EMBL" id="CAL1534492.1"/>
    </source>
</evidence>
<evidence type="ECO:0000256" key="4">
    <source>
        <dbReference type="ARBA" id="ARBA00023002"/>
    </source>
</evidence>
<feature type="binding site" evidence="9">
    <location>
        <position position="253"/>
    </location>
    <ligand>
        <name>NAD(+)</name>
        <dbReference type="ChEBI" id="CHEBI:57540"/>
    </ligand>
</feature>
<dbReference type="PIRSF" id="PIRSF000102">
    <property type="entry name" value="Lac_mal_DH"/>
    <property type="match status" value="1"/>
</dbReference>
<comment type="caution">
    <text evidence="14">The sequence shown here is derived from an EMBL/GenBank/DDBJ whole genome shotgun (WGS) entry which is preliminary data.</text>
</comment>
<evidence type="ECO:0000313" key="15">
    <source>
        <dbReference type="Proteomes" id="UP001497497"/>
    </source>
</evidence>
<feature type="binding site" evidence="8">
    <location>
        <position position="144"/>
    </location>
    <ligand>
        <name>substrate</name>
    </ligand>
</feature>
<feature type="binding site" evidence="8">
    <location>
        <position position="106"/>
    </location>
    <ligand>
        <name>substrate</name>
    </ligand>
</feature>
<dbReference type="Proteomes" id="UP001497497">
    <property type="component" value="Unassembled WGS sequence"/>
</dbReference>
<feature type="binding site" evidence="9">
    <location>
        <begin position="142"/>
        <end position="144"/>
    </location>
    <ligand>
        <name>NAD(+)</name>
        <dbReference type="ChEBI" id="CHEBI:57540"/>
    </ligand>
</feature>